<reference evidence="2 3" key="1">
    <citation type="submission" date="2020-03" db="EMBL/GenBank/DDBJ databases">
        <title>Genomic Encyclopedia of Type Strains, Phase IV (KMG-IV): sequencing the most valuable type-strain genomes for metagenomic binning, comparative biology and taxonomic classification.</title>
        <authorList>
            <person name="Goeker M."/>
        </authorList>
    </citation>
    <scope>NUCLEOTIDE SEQUENCE [LARGE SCALE GENOMIC DNA]</scope>
    <source>
        <strain evidence="2 3">DSM 24233</strain>
    </source>
</reference>
<name>A0A846QU05_9BACT</name>
<evidence type="ECO:0000313" key="3">
    <source>
        <dbReference type="Proteomes" id="UP000580856"/>
    </source>
</evidence>
<dbReference type="InterPro" id="IPR002822">
    <property type="entry name" value="Ni_insertion"/>
</dbReference>
<protein>
    <recommendedName>
        <fullName evidence="4">TIGR00299 family protein</fullName>
    </recommendedName>
</protein>
<keyword evidence="1" id="KW-0533">Nickel</keyword>
<dbReference type="PANTHER" id="PTHR36566:SF1">
    <property type="entry name" value="PYRIDINIUM-3,5-BISTHIOCARBOXYLIC ACID MONONUCLEOTIDE NICKEL INSERTION PROTEIN"/>
    <property type="match status" value="1"/>
</dbReference>
<dbReference type="AlphaFoldDB" id="A0A846QU05"/>
<gene>
    <name evidence="2" type="ORF">GGQ74_002317</name>
</gene>
<dbReference type="Proteomes" id="UP000580856">
    <property type="component" value="Unassembled WGS sequence"/>
</dbReference>
<dbReference type="EMBL" id="JAATJA010000002">
    <property type="protein sequence ID" value="NJB68644.1"/>
    <property type="molecule type" value="Genomic_DNA"/>
</dbReference>
<dbReference type="RefSeq" id="WP_167941691.1">
    <property type="nucleotide sequence ID" value="NZ_JAATJA010000002.1"/>
</dbReference>
<evidence type="ECO:0000313" key="2">
    <source>
        <dbReference type="EMBL" id="NJB68644.1"/>
    </source>
</evidence>
<sequence>MTMLYIDCGFGIAGDMFLAAAAGLGVDPAPVAEALRGAGIDVRVSAPVSRVNGFAGRRLAIDCEASQPLRHLPDIAGVIRRLRLNAEVRECAQRAFVRLAEVEAGVHGVPVDHVHFHEVGAVDTLVDVVGAFYALAELGVERTVCSPLPWFNGRVECAHGVLPLPAPATLELMRGKPVQPTDFGQEIVTPTGALIIDQVVDGFVAGPRGVVRSTATGFGTHDLGPDNRGLRLVLLDDWTGEERS</sequence>
<comment type="caution">
    <text evidence="2">The sequence shown here is derived from an EMBL/GenBank/DDBJ whole genome shotgun (WGS) entry which is preliminary data.</text>
</comment>
<keyword evidence="3" id="KW-1185">Reference proteome</keyword>
<accession>A0A846QU05</accession>
<organism evidence="2 3">
    <name type="scientific">Desulfobaculum xiamenense</name>
    <dbReference type="NCBI Taxonomy" id="995050"/>
    <lineage>
        <taxon>Bacteria</taxon>
        <taxon>Pseudomonadati</taxon>
        <taxon>Thermodesulfobacteriota</taxon>
        <taxon>Desulfovibrionia</taxon>
        <taxon>Desulfovibrionales</taxon>
        <taxon>Desulfovibrionaceae</taxon>
        <taxon>Desulfobaculum</taxon>
    </lineage>
</organism>
<proteinExistence type="predicted"/>
<evidence type="ECO:0008006" key="4">
    <source>
        <dbReference type="Google" id="ProtNLM"/>
    </source>
</evidence>
<dbReference type="PANTHER" id="PTHR36566">
    <property type="entry name" value="NICKEL INSERTION PROTEIN-RELATED"/>
    <property type="match status" value="1"/>
</dbReference>
<dbReference type="Pfam" id="PF01969">
    <property type="entry name" value="Ni_insertion"/>
    <property type="match status" value="1"/>
</dbReference>
<evidence type="ECO:0000256" key="1">
    <source>
        <dbReference type="ARBA" id="ARBA00022596"/>
    </source>
</evidence>